<evidence type="ECO:0000313" key="4">
    <source>
        <dbReference type="EMBL" id="MBO3115990.1"/>
    </source>
</evidence>
<dbReference type="InterPro" id="IPR013783">
    <property type="entry name" value="Ig-like_fold"/>
</dbReference>
<comment type="caution">
    <text evidence="4">The sequence shown here is derived from an EMBL/GenBank/DDBJ whole genome shotgun (WGS) entry which is preliminary data.</text>
</comment>
<dbReference type="Pfam" id="PF13385">
    <property type="entry name" value="Laminin_G_3"/>
    <property type="match status" value="1"/>
</dbReference>
<dbReference type="Pfam" id="PF20009">
    <property type="entry name" value="GEVED"/>
    <property type="match status" value="1"/>
</dbReference>
<dbReference type="PANTHER" id="PTHR42535:SF2">
    <property type="entry name" value="CHROMOSOME UNDETERMINED SCAFFOLD_146, WHOLE GENOME SHOTGUN SEQUENCE"/>
    <property type="match status" value="1"/>
</dbReference>
<organism evidence="4 5">
    <name type="scientific">Winogradskyella pelagia</name>
    <dbReference type="NCBI Taxonomy" id="2819984"/>
    <lineage>
        <taxon>Bacteria</taxon>
        <taxon>Pseudomonadati</taxon>
        <taxon>Bacteroidota</taxon>
        <taxon>Flavobacteriia</taxon>
        <taxon>Flavobacteriales</taxon>
        <taxon>Flavobacteriaceae</taxon>
        <taxon>Winogradskyella</taxon>
    </lineage>
</organism>
<dbReference type="InterPro" id="IPR013320">
    <property type="entry name" value="ConA-like_dom_sf"/>
</dbReference>
<dbReference type="RefSeq" id="WP_208152770.1">
    <property type="nucleotide sequence ID" value="NZ_JAGEVF010000003.1"/>
</dbReference>
<dbReference type="Gene3D" id="2.60.120.260">
    <property type="entry name" value="Galactose-binding domain-like"/>
    <property type="match status" value="1"/>
</dbReference>
<proteinExistence type="predicted"/>
<dbReference type="InterPro" id="IPR058515">
    <property type="entry name" value="DUF8202"/>
</dbReference>
<dbReference type="InterPro" id="IPR045474">
    <property type="entry name" value="GEVED"/>
</dbReference>
<evidence type="ECO:0000259" key="3">
    <source>
        <dbReference type="SMART" id="SM00560"/>
    </source>
</evidence>
<reference evidence="4 5" key="1">
    <citation type="submission" date="2021-03" db="EMBL/GenBank/DDBJ databases">
        <title>Winogradskyella sp. nov., isolated from costal sediment.</title>
        <authorList>
            <person name="Gao C."/>
        </authorList>
    </citation>
    <scope>NUCLEOTIDE SEQUENCE [LARGE SCALE GENOMIC DNA]</scope>
    <source>
        <strain evidence="4 5">DF17</strain>
    </source>
</reference>
<dbReference type="NCBIfam" id="NF012200">
    <property type="entry name" value="choice_anch_D"/>
    <property type="match status" value="1"/>
</dbReference>
<dbReference type="Proteomes" id="UP000676776">
    <property type="component" value="Unassembled WGS sequence"/>
</dbReference>
<evidence type="ECO:0000256" key="1">
    <source>
        <dbReference type="ARBA" id="ARBA00022729"/>
    </source>
</evidence>
<gene>
    <name evidence="4" type="ORF">J4050_04485</name>
</gene>
<evidence type="ECO:0000313" key="5">
    <source>
        <dbReference type="Proteomes" id="UP000676776"/>
    </source>
</evidence>
<feature type="domain" description="LamG-like jellyroll fold" evidence="3">
    <location>
        <begin position="1141"/>
        <end position="1273"/>
    </location>
</feature>
<keyword evidence="1" id="KW-0732">Signal</keyword>
<dbReference type="Gene3D" id="2.60.120.200">
    <property type="match status" value="1"/>
</dbReference>
<protein>
    <submittedName>
        <fullName evidence="4">Choice-of-anchor D domain-containing protein</fullName>
    </submittedName>
</protein>
<dbReference type="Gene3D" id="2.60.40.10">
    <property type="entry name" value="Immunoglobulins"/>
    <property type="match status" value="1"/>
</dbReference>
<dbReference type="InterPro" id="IPR006558">
    <property type="entry name" value="LamG-like"/>
</dbReference>
<name>A0ABS3T2N6_9FLAO</name>
<keyword evidence="5" id="KW-1185">Reference proteome</keyword>
<dbReference type="NCBIfam" id="TIGR04183">
    <property type="entry name" value="Por_Secre_tail"/>
    <property type="match status" value="1"/>
</dbReference>
<keyword evidence="2" id="KW-1015">Disulfide bond</keyword>
<evidence type="ECO:0000256" key="2">
    <source>
        <dbReference type="ARBA" id="ARBA00023157"/>
    </source>
</evidence>
<dbReference type="PANTHER" id="PTHR42535">
    <property type="entry name" value="OOKINETE PROTEIN, PUTATIVE-RELATED"/>
    <property type="match status" value="1"/>
</dbReference>
<dbReference type="Pfam" id="PF26628">
    <property type="entry name" value="DUF8202"/>
    <property type="match status" value="1"/>
</dbReference>
<sequence length="1984" mass="215992">MKTITQISMVWMVFFAAILLSEQLHSQTTIAFYNFESGLQGWTDGGSDAGLIGSGWACTGTAIYSKDNDTSQNYMTSPTLDLTPYTEVEFSVCHKSTNVDSGEGFDLEFFDGTSWITVRSFTKPGDFNNNGSGSSNSFTVSLDTGSYAFAANSRFRLTGTASDNNEWNMFDNILIATPGYCLAASANDSFEWIGNVTLGSINNTSGAGSTFTGYSDFTAQSTDLTQGTSEPISITPTWQSTQYNEAYAVYIDYNQDLDFDDPGELVFTAGPDQVTPQTGNISVPLTATLGPTRMRVIMDDVNPVAGPCVNPNFGEVEDYTVNITAGSPLAEINITGNGNNIVNGDVTPSLTDGTDFGSVAITGGTNANSFVIENLGGVNDLNLTDPWPYVSISGTHAADFSLTAPGNVITAGTSTTFVITFDPSAIGLRTATVSIANDDTDENPYTFNIQGTGFVPPPCGSYSTYTADFEIGNDGWVLSGSDATRLNDGTRAYENNHSIRLRNTGAMTLTGLDFTGYEKVDFEFFFYSEGMELNESFLVEYRENSSASWQTVETYNSNGNAYSSNDGDFINNNFHARTAILTNTEFTIPAAATAEIRITNQGTDTTDIIYIDKVSIFGTTYCVPTLSPGGINSGLTLWLKADEITGSTVQADNSDVDAWIDNGQGHNARVSDPASAVIGKPVFKNNATDNVNFNPVIAFGNNPLTAPKSFTYLESGREVLHGTGGFNTQELYIVVVPDITVNSSLFPPMDLLCSQNEITNVWDEDVTGYGFGDYSARYDNEMVAFANGTNPTPTPVDVNLRGYGIAETGATVYDSNSVLVLSARNTVAGTSQELFMNGNNIGITEVGVPQFTNSTNRRFWLGRSQAFGGSFNGRIAEVISYNTRVDDVAERPKIESYLAVKYGITQGVNGVSQDYVDSDGTVIWDQSNNVGYNYDIAGIGRDDASTLEQKQSSSINYETDVDGRTRGILTMGLTDIYDTNYDNKTSNATTFNDKEFLMWGNDGADLNLAASTVTVNMSAGVSPPLTTDVTFTAMQRTWKVVESGGDIPEVKVRIPQDAIRNISPPGSYYMFISDTGVFDPTADYRVMTADGNGNLETVYDFDNTKYITFGYAPQVIVERSVYFDGAVDYVDMEDALDVDPTGFTLSAWIKRDAADSGTKSILSKRDAAFTEGYDLQIQNDNSIRVIWKNGSDQELISNTRIPNDQWHHVAVVYNGTIAYIYIDGVLDNDDAKTAPIATDESFYIAAAGKNTPLQHFRGNIDEVRVWDTALSEDQLRFVMNQEIADNAGQVMGNELPTSISRNDINAIPWNDLAGYYPMSVYTYTNTDDASGNGNQGALRNLDTVDRQTAPLPYESTQNGDWDTNGTWANGNVQYIPGSPSIVDPSITVDWNIVRTSHNVTMDNSSLPAAKLDNRKVLGLYVAANELTLTGNNVAHTGNGLTVSHYLRLTGKIDLEGESQLIQEINSDLVVDTNGVLEKDQQGTADTYTYNYWSAPVGETDMGTNNYRFTVQDVMFDGTNPINFSSSGYDGAASSPVTIADYWIWKFANLTSGNYSAWQHVRRTGNILAGEGFTMKGPGTGSILTDQNYVFLGKPNNGDVNLTINAGNDYLVGNPYASAIDANQFILDNGPELNYDGGPDTTPLLSGTLYFWEHWGGGSHLLAEYQGGYATYNFSGAVAAASYGTNDPDVGTGGTPTKLPGRYIPVGQGFFVSGETTGTINFNNGQRIFVREGSASSVFVRNSSQSTAENIENPYGEDDRMKFRIGFNSVNTIHRQLLLTIDEKATPGVDWAFDAALNETQMDDMFWLIDGNEFVIQGSDEPNRDTVFPLGVRIDTDGDNTIRIDELENVPSDIDIFLHDKALDLYHNLRTSDYTIFLNAGEYLERFEITFRNENISLGLEDEILKQLDILYSNDIEKLVLINPNNIEIAQIELFNILGQSILTIDNISEGGYSEYDVKNLSTGTYIVKLYTLSGSVSTKKVLVK</sequence>
<dbReference type="EMBL" id="JAGEVF010000003">
    <property type="protein sequence ID" value="MBO3115990.1"/>
    <property type="molecule type" value="Genomic_DNA"/>
</dbReference>
<dbReference type="SMART" id="SM00560">
    <property type="entry name" value="LamGL"/>
    <property type="match status" value="1"/>
</dbReference>
<dbReference type="SUPFAM" id="SSF49899">
    <property type="entry name" value="Concanavalin A-like lectins/glucanases"/>
    <property type="match status" value="1"/>
</dbReference>
<accession>A0ABS3T2N6</accession>
<dbReference type="InterPro" id="IPR026444">
    <property type="entry name" value="Secre_tail"/>
</dbReference>